<reference evidence="1 2" key="1">
    <citation type="submission" date="2021-06" db="EMBL/GenBank/DDBJ databases">
        <authorList>
            <person name="Kallberg Y."/>
            <person name="Tangrot J."/>
            <person name="Rosling A."/>
        </authorList>
    </citation>
    <scope>NUCLEOTIDE SEQUENCE [LARGE SCALE GENOMIC DNA]</scope>
    <source>
        <strain evidence="1 2">120-4 pot B 10/14</strain>
    </source>
</reference>
<keyword evidence="2" id="KW-1185">Reference proteome</keyword>
<gene>
    <name evidence="1" type="ORF">GMARGA_LOCUS33248</name>
</gene>
<sequence length="142" mass="16947">DEQPLMLSEQKDIYSSQWTFNRDKTENPQKPIIGAKNKVKPIQFITLCDLPKKTRISIKRCLKRYGQWQENKNTKAVYIKLEYRFEKEKAILENCWSIHYDAGRLCRITLGLFNKELLIERNRFKVKITNIPNYTSETALLY</sequence>
<organism evidence="1 2">
    <name type="scientific">Gigaspora margarita</name>
    <dbReference type="NCBI Taxonomy" id="4874"/>
    <lineage>
        <taxon>Eukaryota</taxon>
        <taxon>Fungi</taxon>
        <taxon>Fungi incertae sedis</taxon>
        <taxon>Mucoromycota</taxon>
        <taxon>Glomeromycotina</taxon>
        <taxon>Glomeromycetes</taxon>
        <taxon>Diversisporales</taxon>
        <taxon>Gigasporaceae</taxon>
        <taxon>Gigaspora</taxon>
    </lineage>
</organism>
<evidence type="ECO:0000313" key="1">
    <source>
        <dbReference type="EMBL" id="CAG8836873.1"/>
    </source>
</evidence>
<name>A0ABN7WNP4_GIGMA</name>
<feature type="non-terminal residue" evidence="1">
    <location>
        <position position="1"/>
    </location>
</feature>
<proteinExistence type="predicted"/>
<comment type="caution">
    <text evidence="1">The sequence shown here is derived from an EMBL/GenBank/DDBJ whole genome shotgun (WGS) entry which is preliminary data.</text>
</comment>
<dbReference type="EMBL" id="CAJVQB010054543">
    <property type="protein sequence ID" value="CAG8836873.1"/>
    <property type="molecule type" value="Genomic_DNA"/>
</dbReference>
<evidence type="ECO:0000313" key="2">
    <source>
        <dbReference type="Proteomes" id="UP000789901"/>
    </source>
</evidence>
<protein>
    <submittedName>
        <fullName evidence="1">29117_t:CDS:1</fullName>
    </submittedName>
</protein>
<accession>A0ABN7WNP4</accession>
<dbReference type="Proteomes" id="UP000789901">
    <property type="component" value="Unassembled WGS sequence"/>
</dbReference>